<keyword evidence="2 6" id="KW-0812">Transmembrane</keyword>
<gene>
    <name evidence="8" type="ORF">CPB84DRAFT_1777023</name>
</gene>
<accession>A0A9P5NM54</accession>
<dbReference type="PANTHER" id="PTHR33048:SF47">
    <property type="entry name" value="INTEGRAL MEMBRANE PROTEIN-RELATED"/>
    <property type="match status" value="1"/>
</dbReference>
<proteinExistence type="inferred from homology"/>
<dbReference type="PANTHER" id="PTHR33048">
    <property type="entry name" value="PTH11-LIKE INTEGRAL MEMBRANE PROTEIN (AFU_ORTHOLOGUE AFUA_5G11245)"/>
    <property type="match status" value="1"/>
</dbReference>
<name>A0A9P5NM54_GYMJU</name>
<evidence type="ECO:0000256" key="4">
    <source>
        <dbReference type="ARBA" id="ARBA00023136"/>
    </source>
</evidence>
<dbReference type="GO" id="GO:0016020">
    <property type="term" value="C:membrane"/>
    <property type="evidence" value="ECO:0007669"/>
    <property type="project" value="UniProtKB-SubCell"/>
</dbReference>
<reference evidence="8" key="1">
    <citation type="submission" date="2020-11" db="EMBL/GenBank/DDBJ databases">
        <authorList>
            <consortium name="DOE Joint Genome Institute"/>
            <person name="Ahrendt S."/>
            <person name="Riley R."/>
            <person name="Andreopoulos W."/>
            <person name="LaButti K."/>
            <person name="Pangilinan J."/>
            <person name="Ruiz-duenas F.J."/>
            <person name="Barrasa J.M."/>
            <person name="Sanchez-Garcia M."/>
            <person name="Camarero S."/>
            <person name="Miyauchi S."/>
            <person name="Serrano A."/>
            <person name="Linde D."/>
            <person name="Babiker R."/>
            <person name="Drula E."/>
            <person name="Ayuso-Fernandez I."/>
            <person name="Pacheco R."/>
            <person name="Padilla G."/>
            <person name="Ferreira P."/>
            <person name="Barriuso J."/>
            <person name="Kellner H."/>
            <person name="Castanera R."/>
            <person name="Alfaro M."/>
            <person name="Ramirez L."/>
            <person name="Pisabarro A.G."/>
            <person name="Kuo A."/>
            <person name="Tritt A."/>
            <person name="Lipzen A."/>
            <person name="He G."/>
            <person name="Yan M."/>
            <person name="Ng V."/>
            <person name="Cullen D."/>
            <person name="Martin F."/>
            <person name="Rosso M.-N."/>
            <person name="Henrissat B."/>
            <person name="Hibbett D."/>
            <person name="Martinez A.T."/>
            <person name="Grigoriev I.V."/>
        </authorList>
    </citation>
    <scope>NUCLEOTIDE SEQUENCE</scope>
    <source>
        <strain evidence="8">AH 44721</strain>
    </source>
</reference>
<dbReference type="InterPro" id="IPR052337">
    <property type="entry name" value="SAT4-like"/>
</dbReference>
<dbReference type="AlphaFoldDB" id="A0A9P5NM54"/>
<feature type="domain" description="Rhodopsin" evidence="7">
    <location>
        <begin position="30"/>
        <end position="141"/>
    </location>
</feature>
<sequence length="306" mass="34518">MGTLPPQSYLGWKVSVTVLQALAICSAIYRLAHRIRIRRAWWDDYIVFIPLVLEAVYCPLFWVQFRRRGDTTSLASRVSRSYWLSTIPFMTILWSTRIALSLSLARLFPKKHAARLWSFVLVVVMIVSGISCLLVSALTCHRSLGANGFPVRTLYIFAEDFTSDALLILSPTILFRRLKLPRRERIIILLVFSGSALTLMYAVVFAILNNNHMVSLGTDSTIIIAGLQNIEVAISLFVCNLAVVSTCFYQAILRYYKLERPELVSSEDTARGHSQQCTCFSPTPTALTLTEISISNFFDSERSQSS</sequence>
<evidence type="ECO:0000313" key="9">
    <source>
        <dbReference type="Proteomes" id="UP000724874"/>
    </source>
</evidence>
<comment type="caution">
    <text evidence="8">The sequence shown here is derived from an EMBL/GenBank/DDBJ whole genome shotgun (WGS) entry which is preliminary data.</text>
</comment>
<keyword evidence="9" id="KW-1185">Reference proteome</keyword>
<evidence type="ECO:0000256" key="5">
    <source>
        <dbReference type="ARBA" id="ARBA00038359"/>
    </source>
</evidence>
<feature type="transmembrane region" description="Helical" evidence="6">
    <location>
        <begin position="82"/>
        <end position="104"/>
    </location>
</feature>
<dbReference type="InterPro" id="IPR049326">
    <property type="entry name" value="Rhodopsin_dom_fungi"/>
</dbReference>
<evidence type="ECO:0000256" key="3">
    <source>
        <dbReference type="ARBA" id="ARBA00022989"/>
    </source>
</evidence>
<comment type="subcellular location">
    <subcellularLocation>
        <location evidence="1">Membrane</location>
        <topology evidence="1">Multi-pass membrane protein</topology>
    </subcellularLocation>
</comment>
<feature type="transmembrane region" description="Helical" evidence="6">
    <location>
        <begin position="116"/>
        <end position="139"/>
    </location>
</feature>
<dbReference type="Proteomes" id="UP000724874">
    <property type="component" value="Unassembled WGS sequence"/>
</dbReference>
<keyword evidence="4 6" id="KW-0472">Membrane</keyword>
<evidence type="ECO:0000256" key="1">
    <source>
        <dbReference type="ARBA" id="ARBA00004141"/>
    </source>
</evidence>
<dbReference type="EMBL" id="JADNYJ010000039">
    <property type="protein sequence ID" value="KAF8901921.1"/>
    <property type="molecule type" value="Genomic_DNA"/>
</dbReference>
<evidence type="ECO:0000259" key="7">
    <source>
        <dbReference type="Pfam" id="PF20684"/>
    </source>
</evidence>
<feature type="transmembrane region" description="Helical" evidence="6">
    <location>
        <begin position="12"/>
        <end position="32"/>
    </location>
</feature>
<organism evidence="8 9">
    <name type="scientific">Gymnopilus junonius</name>
    <name type="common">Spectacular rustgill mushroom</name>
    <name type="synonym">Gymnopilus spectabilis subsp. junonius</name>
    <dbReference type="NCBI Taxonomy" id="109634"/>
    <lineage>
        <taxon>Eukaryota</taxon>
        <taxon>Fungi</taxon>
        <taxon>Dikarya</taxon>
        <taxon>Basidiomycota</taxon>
        <taxon>Agaricomycotina</taxon>
        <taxon>Agaricomycetes</taxon>
        <taxon>Agaricomycetidae</taxon>
        <taxon>Agaricales</taxon>
        <taxon>Agaricineae</taxon>
        <taxon>Hymenogastraceae</taxon>
        <taxon>Gymnopilus</taxon>
    </lineage>
</organism>
<feature type="transmembrane region" description="Helical" evidence="6">
    <location>
        <begin position="232"/>
        <end position="252"/>
    </location>
</feature>
<evidence type="ECO:0000256" key="2">
    <source>
        <dbReference type="ARBA" id="ARBA00022692"/>
    </source>
</evidence>
<keyword evidence="3 6" id="KW-1133">Transmembrane helix</keyword>
<feature type="transmembrane region" description="Helical" evidence="6">
    <location>
        <begin position="154"/>
        <end position="175"/>
    </location>
</feature>
<comment type="similarity">
    <text evidence="5">Belongs to the SAT4 family.</text>
</comment>
<evidence type="ECO:0000313" key="8">
    <source>
        <dbReference type="EMBL" id="KAF8901921.1"/>
    </source>
</evidence>
<feature type="transmembrane region" description="Helical" evidence="6">
    <location>
        <begin position="187"/>
        <end position="208"/>
    </location>
</feature>
<feature type="transmembrane region" description="Helical" evidence="6">
    <location>
        <begin position="44"/>
        <end position="62"/>
    </location>
</feature>
<dbReference type="OrthoDB" id="3229610at2759"/>
<evidence type="ECO:0000256" key="6">
    <source>
        <dbReference type="SAM" id="Phobius"/>
    </source>
</evidence>
<dbReference type="Pfam" id="PF20684">
    <property type="entry name" value="Fung_rhodopsin"/>
    <property type="match status" value="1"/>
</dbReference>
<protein>
    <recommendedName>
        <fullName evidence="7">Rhodopsin domain-containing protein</fullName>
    </recommendedName>
</protein>